<dbReference type="GeneID" id="26633743"/>
<dbReference type="OrthoDB" id="18528at10239"/>
<dbReference type="Pfam" id="PF23830">
    <property type="entry name" value="DUF7200"/>
    <property type="match status" value="1"/>
</dbReference>
<accession>A0A0A7HC00</accession>
<dbReference type="Proteomes" id="UP000030716">
    <property type="component" value="Segment"/>
</dbReference>
<evidence type="ECO:0000313" key="2">
    <source>
        <dbReference type="Proteomes" id="UP000030716"/>
    </source>
</evidence>
<dbReference type="KEGG" id="vg:26633743"/>
<dbReference type="EMBL" id="KP007360">
    <property type="protein sequence ID" value="AIZ02123.1"/>
    <property type="molecule type" value="Genomic_DNA"/>
</dbReference>
<name>A0A0A7HC00_9CAUD</name>
<dbReference type="RefSeq" id="YP_009207244.1">
    <property type="nucleotide sequence ID" value="NC_028894.1"/>
</dbReference>
<protein>
    <submittedName>
        <fullName evidence="1">Uncharacterized protein</fullName>
    </submittedName>
</protein>
<dbReference type="InterPro" id="IPR055624">
    <property type="entry name" value="DUF7200"/>
</dbReference>
<sequence length="88" mass="10544">MHINHTMISIQDLGTFWVDEFMKITFFPHAEGYGSWESHISMLNEGQYRNEHDRLMEFISDAEVIPYIDIHEFKAIMEKVFQAYCLLR</sequence>
<evidence type="ECO:0000313" key="1">
    <source>
        <dbReference type="EMBL" id="AIZ02123.1"/>
    </source>
</evidence>
<organism evidence="1 2">
    <name type="scientific">Escherichia phage vB_EcoM_VR20</name>
    <dbReference type="NCBI Taxonomy" id="1567027"/>
    <lineage>
        <taxon>Viruses</taxon>
        <taxon>Duplodnaviria</taxon>
        <taxon>Heunggongvirae</taxon>
        <taxon>Uroviricota</taxon>
        <taxon>Caudoviricetes</taxon>
        <taxon>Pantevenvirales</taxon>
        <taxon>Straboviridae</taxon>
        <taxon>Tevenvirinae</taxon>
        <taxon>Gaprivervirus</taxon>
        <taxon>Gaprivervirus vr20</taxon>
    </lineage>
</organism>
<reference evidence="1 2" key="1">
    <citation type="submission" date="2014-10" db="EMBL/GenBank/DDBJ databases">
        <title>VR bacteriophages - a small but diverse group of low-temperature viruses.</title>
        <authorList>
            <person name="Kaliniene L."/>
            <person name="Meskys R."/>
            <person name="Simoliunas E."/>
            <person name="Zajanckauskaite A."/>
            <person name="Truncaite L."/>
        </authorList>
    </citation>
    <scope>NUCLEOTIDE SEQUENCE [LARGE SCALE GENOMIC DNA]</scope>
</reference>
<proteinExistence type="predicted"/>
<gene>
    <name evidence="1" type="ORF">VR20_065</name>
</gene>
<keyword evidence="2" id="KW-1185">Reference proteome</keyword>